<keyword evidence="2" id="KW-1185">Reference proteome</keyword>
<protein>
    <submittedName>
        <fullName evidence="1">Uncharacterized protein</fullName>
    </submittedName>
</protein>
<gene>
    <name evidence="1" type="ORF">MLD38_025961</name>
</gene>
<evidence type="ECO:0000313" key="1">
    <source>
        <dbReference type="EMBL" id="KAI4341210.1"/>
    </source>
</evidence>
<name>A0ACB9P3V2_9MYRT</name>
<dbReference type="Proteomes" id="UP001057402">
    <property type="component" value="Chromosome 7"/>
</dbReference>
<sequence length="272" mass="29449">MAFSDHLTPVDPWTNHPPTSFLDPWFSHALSHETETLTRALQMSLSSSPSTFAASSATPSDSTTNNSSDTTTTLNADVVSPSLIPTWGLPAPTLEAAAAAPKQRQRKPGVSSGKVAKRKPRPTKRSQTTFITADVANFRQMVQQVTGSRLGHLPTANLRKILRPEPHRSGDRFPAPSSWGLIGSNGDNACLASITSCLPTLDTSAFLLDRHSHQDEDDQQQHNPQQQEQQGVMETVRQGGSVDQVSTPPPSTLGEDLVPFWSFPTLESCNSM</sequence>
<evidence type="ECO:0000313" key="2">
    <source>
        <dbReference type="Proteomes" id="UP001057402"/>
    </source>
</evidence>
<comment type="caution">
    <text evidence="1">The sequence shown here is derived from an EMBL/GenBank/DDBJ whole genome shotgun (WGS) entry which is preliminary data.</text>
</comment>
<reference evidence="2" key="1">
    <citation type="journal article" date="2023" name="Front. Plant Sci.">
        <title>Chromosomal-level genome assembly of Melastoma candidum provides insights into trichome evolution.</title>
        <authorList>
            <person name="Zhong Y."/>
            <person name="Wu W."/>
            <person name="Sun C."/>
            <person name="Zou P."/>
            <person name="Liu Y."/>
            <person name="Dai S."/>
            <person name="Zhou R."/>
        </authorList>
    </citation>
    <scope>NUCLEOTIDE SEQUENCE [LARGE SCALE GENOMIC DNA]</scope>
</reference>
<dbReference type="EMBL" id="CM042886">
    <property type="protein sequence ID" value="KAI4341210.1"/>
    <property type="molecule type" value="Genomic_DNA"/>
</dbReference>
<organism evidence="1 2">
    <name type="scientific">Melastoma candidum</name>
    <dbReference type="NCBI Taxonomy" id="119954"/>
    <lineage>
        <taxon>Eukaryota</taxon>
        <taxon>Viridiplantae</taxon>
        <taxon>Streptophyta</taxon>
        <taxon>Embryophyta</taxon>
        <taxon>Tracheophyta</taxon>
        <taxon>Spermatophyta</taxon>
        <taxon>Magnoliopsida</taxon>
        <taxon>eudicotyledons</taxon>
        <taxon>Gunneridae</taxon>
        <taxon>Pentapetalae</taxon>
        <taxon>rosids</taxon>
        <taxon>malvids</taxon>
        <taxon>Myrtales</taxon>
        <taxon>Melastomataceae</taxon>
        <taxon>Melastomatoideae</taxon>
        <taxon>Melastomateae</taxon>
        <taxon>Melastoma</taxon>
    </lineage>
</organism>
<proteinExistence type="predicted"/>
<accession>A0ACB9P3V2</accession>